<dbReference type="PANTHER" id="PTHR10259">
    <property type="entry name" value="THIOPURINE S-METHYLTRANSFERASE"/>
    <property type="match status" value="1"/>
</dbReference>
<dbReference type="RefSeq" id="WP_323578391.1">
    <property type="nucleotide sequence ID" value="NZ_JAYGJQ010000003.1"/>
</dbReference>
<dbReference type="Gene3D" id="3.40.50.150">
    <property type="entry name" value="Vaccinia Virus protein VP39"/>
    <property type="match status" value="1"/>
</dbReference>
<evidence type="ECO:0000256" key="3">
    <source>
        <dbReference type="ARBA" id="ARBA00022691"/>
    </source>
</evidence>
<name>A0ABU5VYI6_9BACT</name>
<dbReference type="InterPro" id="IPR029063">
    <property type="entry name" value="SAM-dependent_MTases_sf"/>
</dbReference>
<dbReference type="PANTHER" id="PTHR10259:SF11">
    <property type="entry name" value="THIOPURINE S-METHYLTRANSFERASE"/>
    <property type="match status" value="1"/>
</dbReference>
<evidence type="ECO:0008006" key="6">
    <source>
        <dbReference type="Google" id="ProtNLM"/>
    </source>
</evidence>
<evidence type="ECO:0000256" key="2">
    <source>
        <dbReference type="ARBA" id="ARBA00022679"/>
    </source>
</evidence>
<dbReference type="PROSITE" id="PS51585">
    <property type="entry name" value="SAM_MT_TPMT"/>
    <property type="match status" value="1"/>
</dbReference>
<keyword evidence="5" id="KW-1185">Reference proteome</keyword>
<dbReference type="EMBL" id="JAYGJQ010000003">
    <property type="protein sequence ID" value="MEA9358117.1"/>
    <property type="molecule type" value="Genomic_DNA"/>
</dbReference>
<gene>
    <name evidence="4" type="ORF">SHI21_17925</name>
</gene>
<organism evidence="4 5">
    <name type="scientific">Bacteriovorax antarcticus</name>
    <dbReference type="NCBI Taxonomy" id="3088717"/>
    <lineage>
        <taxon>Bacteria</taxon>
        <taxon>Pseudomonadati</taxon>
        <taxon>Bdellovibrionota</taxon>
        <taxon>Bacteriovoracia</taxon>
        <taxon>Bacteriovoracales</taxon>
        <taxon>Bacteriovoracaceae</taxon>
        <taxon>Bacteriovorax</taxon>
    </lineage>
</organism>
<dbReference type="Proteomes" id="UP001302274">
    <property type="component" value="Unassembled WGS sequence"/>
</dbReference>
<dbReference type="Pfam" id="PF05724">
    <property type="entry name" value="TPMT"/>
    <property type="match status" value="1"/>
</dbReference>
<dbReference type="InterPro" id="IPR008854">
    <property type="entry name" value="TPMT"/>
</dbReference>
<keyword evidence="2" id="KW-0808">Transferase</keyword>
<reference evidence="4 5" key="1">
    <citation type="submission" date="2023-11" db="EMBL/GenBank/DDBJ databases">
        <title>A Novel Polar Bacteriovorax (B. antarcticus) Isolated from the Biocrust in Antarctica.</title>
        <authorList>
            <person name="Mun W."/>
            <person name="Choi S.Y."/>
            <person name="Mitchell R.J."/>
        </authorList>
    </citation>
    <scope>NUCLEOTIDE SEQUENCE [LARGE SCALE GENOMIC DNA]</scope>
    <source>
        <strain evidence="4 5">PP10</strain>
    </source>
</reference>
<proteinExistence type="predicted"/>
<protein>
    <recommendedName>
        <fullName evidence="6">Thiopurine S-methyltransferase</fullName>
    </recommendedName>
</protein>
<evidence type="ECO:0000256" key="1">
    <source>
        <dbReference type="ARBA" id="ARBA00022603"/>
    </source>
</evidence>
<keyword evidence="1" id="KW-0489">Methyltransferase</keyword>
<dbReference type="SUPFAM" id="SSF53335">
    <property type="entry name" value="S-adenosyl-L-methionine-dependent methyltransferases"/>
    <property type="match status" value="1"/>
</dbReference>
<comment type="caution">
    <text evidence="4">The sequence shown here is derived from an EMBL/GenBank/DDBJ whole genome shotgun (WGS) entry which is preliminary data.</text>
</comment>
<accession>A0ABU5VYI6</accession>
<evidence type="ECO:0000313" key="5">
    <source>
        <dbReference type="Proteomes" id="UP001302274"/>
    </source>
</evidence>
<sequence>MEKTTTPLEFWSQVWDEGTIRFHQNNYNSEMVKYFKDIDLKGKSVLIPLAGKTKDILFFLEKGAHVTAIEFWEPAVISFFEENNIPYKKHGYSFFADNLTFHAMDFFNFTTEKPFDVLFDRASQVVFNRADRPRYYEHISKLINQRSILLLFSIDHNGSFDYGPPHKIPKAEIITAYKKMGITLHTNSENIEVATSDKMQAQGIMSLTAFTLINVNS</sequence>
<keyword evidence="3" id="KW-0949">S-adenosyl-L-methionine</keyword>
<evidence type="ECO:0000313" key="4">
    <source>
        <dbReference type="EMBL" id="MEA9358117.1"/>
    </source>
</evidence>